<dbReference type="Proteomes" id="UP001528672">
    <property type="component" value="Unassembled WGS sequence"/>
</dbReference>
<comment type="similarity">
    <text evidence="1 5 6">Belongs to the acetyltransferase family. RimI subfamily.</text>
</comment>
<dbReference type="GO" id="GO:0005840">
    <property type="term" value="C:ribosome"/>
    <property type="evidence" value="ECO:0007669"/>
    <property type="project" value="UniProtKB-KW"/>
</dbReference>
<evidence type="ECO:0000256" key="6">
    <source>
        <dbReference type="RuleBase" id="RU363094"/>
    </source>
</evidence>
<keyword evidence="8" id="KW-0689">Ribosomal protein</keyword>
<evidence type="ECO:0000256" key="3">
    <source>
        <dbReference type="ARBA" id="ARBA00022679"/>
    </source>
</evidence>
<protein>
    <recommendedName>
        <fullName evidence="5 6">[Ribosomal protein bS18]-alanine N-acetyltransferase</fullName>
        <ecNumber evidence="5 6">2.3.1.266</ecNumber>
    </recommendedName>
</protein>
<dbReference type="InterPro" id="IPR000182">
    <property type="entry name" value="GNAT_dom"/>
</dbReference>
<dbReference type="HAMAP" id="MF_02210">
    <property type="entry name" value="RimI"/>
    <property type="match status" value="1"/>
</dbReference>
<evidence type="ECO:0000256" key="5">
    <source>
        <dbReference type="HAMAP-Rule" id="MF_02210"/>
    </source>
</evidence>
<keyword evidence="4 5" id="KW-0012">Acyltransferase</keyword>
<comment type="caution">
    <text evidence="5">Lacks conserved residue(s) required for the propagation of feature annotation.</text>
</comment>
<proteinExistence type="inferred from homology"/>
<evidence type="ECO:0000313" key="8">
    <source>
        <dbReference type="EMBL" id="MDD0816178.1"/>
    </source>
</evidence>
<evidence type="ECO:0000313" key="9">
    <source>
        <dbReference type="Proteomes" id="UP001528672"/>
    </source>
</evidence>
<feature type="binding site" evidence="5">
    <location>
        <position position="116"/>
    </location>
    <ligand>
        <name>acetyl-CoA</name>
        <dbReference type="ChEBI" id="CHEBI:57288"/>
    </ligand>
</feature>
<dbReference type="GO" id="GO:0008999">
    <property type="term" value="F:protein-N-terminal-alanine acetyltransferase activity"/>
    <property type="evidence" value="ECO:0007669"/>
    <property type="project" value="UniProtKB-EC"/>
</dbReference>
<comment type="catalytic activity">
    <reaction evidence="5 6">
        <text>N-terminal L-alanyl-[ribosomal protein bS18] + acetyl-CoA = N-terminal N(alpha)-acetyl-L-alanyl-[ribosomal protein bS18] + CoA + H(+)</text>
        <dbReference type="Rhea" id="RHEA:43756"/>
        <dbReference type="Rhea" id="RHEA-COMP:10676"/>
        <dbReference type="Rhea" id="RHEA-COMP:10677"/>
        <dbReference type="ChEBI" id="CHEBI:15378"/>
        <dbReference type="ChEBI" id="CHEBI:57287"/>
        <dbReference type="ChEBI" id="CHEBI:57288"/>
        <dbReference type="ChEBI" id="CHEBI:64718"/>
        <dbReference type="ChEBI" id="CHEBI:83683"/>
        <dbReference type="EC" id="2.3.1.266"/>
    </reaction>
</comment>
<keyword evidence="2 5" id="KW-0963">Cytoplasm</keyword>
<dbReference type="CDD" id="cd04301">
    <property type="entry name" value="NAT_SF"/>
    <property type="match status" value="1"/>
</dbReference>
<keyword evidence="3 5" id="KW-0808">Transferase</keyword>
<gene>
    <name evidence="5 8" type="primary">rimI</name>
    <name evidence="8" type="ORF">PSQ39_16180</name>
</gene>
<feature type="domain" description="N-acetyltransferase" evidence="7">
    <location>
        <begin position="10"/>
        <end position="154"/>
    </location>
</feature>
<dbReference type="InterPro" id="IPR016181">
    <property type="entry name" value="Acyl_CoA_acyltransferase"/>
</dbReference>
<dbReference type="Pfam" id="PF00583">
    <property type="entry name" value="Acetyltransf_1"/>
    <property type="match status" value="1"/>
</dbReference>
<dbReference type="InterPro" id="IPR050680">
    <property type="entry name" value="YpeA/RimI_acetyltransf"/>
</dbReference>
<evidence type="ECO:0000256" key="4">
    <source>
        <dbReference type="ARBA" id="ARBA00023315"/>
    </source>
</evidence>
<dbReference type="InterPro" id="IPR043690">
    <property type="entry name" value="RimI"/>
</dbReference>
<name>A0ABT5MI09_9BURK</name>
<dbReference type="InterPro" id="IPR006464">
    <property type="entry name" value="AcTrfase_RimI/Ard1"/>
</dbReference>
<dbReference type="NCBIfam" id="TIGR01575">
    <property type="entry name" value="rimI"/>
    <property type="match status" value="1"/>
</dbReference>
<keyword evidence="9" id="KW-1185">Reference proteome</keyword>
<evidence type="ECO:0000256" key="2">
    <source>
        <dbReference type="ARBA" id="ARBA00022490"/>
    </source>
</evidence>
<dbReference type="EMBL" id="JAQSIO010000006">
    <property type="protein sequence ID" value="MDD0816178.1"/>
    <property type="molecule type" value="Genomic_DNA"/>
</dbReference>
<dbReference type="Gene3D" id="3.40.630.30">
    <property type="match status" value="1"/>
</dbReference>
<dbReference type="EC" id="2.3.1.266" evidence="5 6"/>
<reference evidence="8 9" key="1">
    <citation type="submission" date="2023-02" db="EMBL/GenBank/DDBJ databases">
        <title>Bacterial whole genome sequence for Curvibacter sp. HBC28.</title>
        <authorList>
            <person name="Le V."/>
            <person name="Ko S.-R."/>
            <person name="Ahn C.-Y."/>
            <person name="Oh H.-M."/>
        </authorList>
    </citation>
    <scope>NUCLEOTIDE SEQUENCE [LARGE SCALE GENOMIC DNA]</scope>
    <source>
        <strain evidence="8 9">HBC28</strain>
    </source>
</reference>
<evidence type="ECO:0000259" key="7">
    <source>
        <dbReference type="PROSITE" id="PS51186"/>
    </source>
</evidence>
<accession>A0ABT5MI09</accession>
<sequence length="154" mass="17615">MSAVMPVREARFETLTEAWLDQVMAVEQVAYTHPWTRGNFLDSVKAGYQAQVLVGEDTVIGYFVAMKGVDEVHLLNITVAPTFQRQGWSRVMLDALDTWSRGQGAQWVWLEVRVSNPRARTVYEQHGYQRMGVRKAYYPALDGREDALVMSFKL</sequence>
<comment type="caution">
    <text evidence="8">The sequence shown here is derived from an EMBL/GenBank/DDBJ whole genome shotgun (WGS) entry which is preliminary data.</text>
</comment>
<comment type="function">
    <text evidence="5 6">Acetylates the N-terminal alanine of ribosomal protein bS18.</text>
</comment>
<dbReference type="PANTHER" id="PTHR43420:SF51">
    <property type="entry name" value="PEPTIDYL-LYSINE N-ACETYLTRANSFERASE YIAC"/>
    <property type="match status" value="1"/>
</dbReference>
<dbReference type="PROSITE" id="PS51186">
    <property type="entry name" value="GNAT"/>
    <property type="match status" value="1"/>
</dbReference>
<comment type="subcellular location">
    <subcellularLocation>
        <location evidence="5 6">Cytoplasm</location>
    </subcellularLocation>
</comment>
<feature type="active site" description="Proton donor" evidence="5">
    <location>
        <position position="123"/>
    </location>
</feature>
<keyword evidence="8" id="KW-0687">Ribonucleoprotein</keyword>
<feature type="active site" description="Proton acceptor" evidence="5">
    <location>
        <position position="111"/>
    </location>
</feature>
<organism evidence="8 9">
    <name type="scientific">Curvibacter microcysteis</name>
    <dbReference type="NCBI Taxonomy" id="3026419"/>
    <lineage>
        <taxon>Bacteria</taxon>
        <taxon>Pseudomonadati</taxon>
        <taxon>Pseudomonadota</taxon>
        <taxon>Betaproteobacteria</taxon>
        <taxon>Burkholderiales</taxon>
        <taxon>Comamonadaceae</taxon>
        <taxon>Curvibacter</taxon>
    </lineage>
</organism>
<dbReference type="SUPFAM" id="SSF55729">
    <property type="entry name" value="Acyl-CoA N-acyltransferases (Nat)"/>
    <property type="match status" value="1"/>
</dbReference>
<dbReference type="PANTHER" id="PTHR43420">
    <property type="entry name" value="ACETYLTRANSFERASE"/>
    <property type="match status" value="1"/>
</dbReference>
<dbReference type="RefSeq" id="WP_273927871.1">
    <property type="nucleotide sequence ID" value="NZ_JAQSIO010000006.1"/>
</dbReference>
<evidence type="ECO:0000256" key="1">
    <source>
        <dbReference type="ARBA" id="ARBA00005395"/>
    </source>
</evidence>